<dbReference type="Proteomes" id="UP000287830">
    <property type="component" value="Unassembled WGS sequence"/>
</dbReference>
<organism evidence="2 3">
    <name type="scientific">Streptomyces chrestomyceticus JCM 4735</name>
    <dbReference type="NCBI Taxonomy" id="1306181"/>
    <lineage>
        <taxon>Bacteria</taxon>
        <taxon>Bacillati</taxon>
        <taxon>Actinomycetota</taxon>
        <taxon>Actinomycetes</taxon>
        <taxon>Kitasatosporales</taxon>
        <taxon>Streptomycetaceae</taxon>
        <taxon>Streptomyces</taxon>
    </lineage>
</organism>
<dbReference type="Gene3D" id="2.115.10.10">
    <property type="entry name" value="Tachylectin 2"/>
    <property type="match status" value="2"/>
</dbReference>
<proteinExistence type="predicted"/>
<sequence>MLRMQRTRRRIRPALAAATVAASLALPLTASGAAVAAPATDTAPAQPRPASERTAMYARDHDGVLWQYGGTGWTLPPFQPRTRIGGGWDQYVKITSLGGTSADGTGDVAAVDKSGKLYFYEGSGNPSAPFKASQAIGYGWDRYTSITGAGDANNDGKNDLVARDADGGLYFYAGTGKPSAPFAPPVRVGGGWQVYDRLTTFGDGLLARDTDGVLWKYQATGSSDPSRPFESRVRVGGGWNVYADFVGIRDLDGDQLPDLAARDLDGNLSVYQGLRYHGEVVPNKAIPVGGGWNIYDLLF</sequence>
<evidence type="ECO:0000256" key="1">
    <source>
        <dbReference type="SAM" id="SignalP"/>
    </source>
</evidence>
<dbReference type="EMBL" id="BHZC01000001">
    <property type="protein sequence ID" value="GCD32411.1"/>
    <property type="molecule type" value="Genomic_DNA"/>
</dbReference>
<evidence type="ECO:0000313" key="2">
    <source>
        <dbReference type="EMBL" id="GCD32411.1"/>
    </source>
</evidence>
<dbReference type="InterPro" id="IPR028994">
    <property type="entry name" value="Integrin_alpha_N"/>
</dbReference>
<dbReference type="AlphaFoldDB" id="A0A7U9KNF8"/>
<name>A0A7U9KNF8_9ACTN</name>
<feature type="chain" id="PRO_5038627108" description="Secreted protein" evidence="1">
    <location>
        <begin position="37"/>
        <end position="299"/>
    </location>
</feature>
<protein>
    <recommendedName>
        <fullName evidence="4">Secreted protein</fullName>
    </recommendedName>
</protein>
<comment type="caution">
    <text evidence="2">The sequence shown here is derived from an EMBL/GenBank/DDBJ whole genome shotgun (WGS) entry which is preliminary data.</text>
</comment>
<evidence type="ECO:0000313" key="3">
    <source>
        <dbReference type="Proteomes" id="UP000287830"/>
    </source>
</evidence>
<feature type="signal peptide" evidence="1">
    <location>
        <begin position="1"/>
        <end position="36"/>
    </location>
</feature>
<accession>A0A7U9KNF8</accession>
<dbReference type="SUPFAM" id="SSF69318">
    <property type="entry name" value="Integrin alpha N-terminal domain"/>
    <property type="match status" value="1"/>
</dbReference>
<keyword evidence="1" id="KW-0732">Signal</keyword>
<reference evidence="2 3" key="1">
    <citation type="submission" date="2018-11" db="EMBL/GenBank/DDBJ databases">
        <title>Whole genome sequence of Streptomyces chrestomyceticus NBRC 13444(T).</title>
        <authorList>
            <person name="Komaki H."/>
            <person name="Tamura T."/>
        </authorList>
    </citation>
    <scope>NUCLEOTIDE SEQUENCE [LARGE SCALE GENOMIC DNA]</scope>
    <source>
        <strain evidence="2 3">NBRC 13444</strain>
    </source>
</reference>
<evidence type="ECO:0008006" key="4">
    <source>
        <dbReference type="Google" id="ProtNLM"/>
    </source>
</evidence>
<gene>
    <name evidence="2" type="ORF">OEIGOIKO_00124</name>
</gene>